<organism evidence="1">
    <name type="scientific">viral metagenome</name>
    <dbReference type="NCBI Taxonomy" id="1070528"/>
    <lineage>
        <taxon>unclassified sequences</taxon>
        <taxon>metagenomes</taxon>
        <taxon>organismal metagenomes</taxon>
    </lineage>
</organism>
<reference evidence="1" key="1">
    <citation type="journal article" date="2020" name="Nature">
        <title>Giant virus diversity and host interactions through global metagenomics.</title>
        <authorList>
            <person name="Schulz F."/>
            <person name="Roux S."/>
            <person name="Paez-Espino D."/>
            <person name="Jungbluth S."/>
            <person name="Walsh D.A."/>
            <person name="Denef V.J."/>
            <person name="McMahon K.D."/>
            <person name="Konstantinidis K.T."/>
            <person name="Eloe-Fadrosh E.A."/>
            <person name="Kyrpides N.C."/>
            <person name="Woyke T."/>
        </authorList>
    </citation>
    <scope>NUCLEOTIDE SEQUENCE</scope>
    <source>
        <strain evidence="1">GVMAG-M-3300021425-14</strain>
    </source>
</reference>
<proteinExistence type="predicted"/>
<name>A0A6C0CQ51_9ZZZZ</name>
<sequence>MDDKVESVSKKNDSLFLELGDIIQINAPKNSDIHNKIFFISYLDENIIELVEEITNKNIALNVTDNKLNDESILSIIILDKSEKKGFALQNDLIPGKHITIEFGGSVPLIVNGTIINLEDDIIEVKEYLTNRLFYIDFGFKGIPKNLPIVSFKPFEMPVDNKNLLKDSQIEQPKEEKQEKETPLDLEALEEEYDDEDEKIQIQEDLFNKQKGQKEILLDADNIIFESEEVEVVEVKDVGKEFRRYDIVEQLNDLLTDMLVNIPSTQKNPKKIQEIHHMIERFKQLRKQFSVFDSKGNAVKPLFKGKNHKPLIKILEQNKINVPWLVPICKNNKNIFVTLDDVDEINTNNKSMMTIIDDINNVMDQYKNNIIPDGQNKYKFLVQQTLKEFDSFELHQPDPTSNDIIIQKKVNVEVDAILENINSLHRYIRGATYLIKDKNNYKYTEKNELLQNDRMTLLGYYLLPAKYIQILNIFSKNMSLLKKVLLNTKYFYKHHLIMNTDETTKIVDVNEKEENYFKDNELVKLLFNSKLQYDDRNHTKTLNKFLNHIIPDTLDLLKLLSPSRLNPYSINKLIELLEAYHIYDFDITKKEYEFLCDFVETKHTELLKDIIQKNKTYKKYFKDIETLNKSDDETDKIPVLKAFFNNSNKLSNMFKNNLYDVMKINDNSEMLNRMLILDDGSLYLSTMKLLQDDLLQSVDLDKVVEENIGNIDKMVEEMTSKKDDSCATYSLAKKYIAHDELTMDDDKEIYYDKKYDTTRYGIFDDFVGLKTTLSRDELIEKLKKHLYDVVGLRNVNLTREAEALIDGKRKVIDDDYAILDDDDKIIYYVRKNNKWRIDESLSGKGMDEVSFCNLKNKCLTINNECDTNEINKNKLKKQLMEEIVSNFEHQFHYSNAELKKINNQMYKYHLSNIERIRDVKEQQKLKYDIFKIALANKLEKREIKQSPYAKIRDYILQQQDLALKSEYILEFVNKYCYLGGGWSPTETIDTSDHWYYCNETDLVLLPSFFVDLANCFINKQNYVEELNKICARRGILSDDGGYIIDKYSGYIIRHIDFDDAEGYDKGGFKIVHHDIIEKDGADELLGDDWLEEKDKIAMEYENVDAQYINNIVKTLNYNLHIKDVNEGFIVKTALVLMKKILVPKKTFDRKVEKAKKKGKKIDTTYEQYHDEYLLFITLSLYILSVQTKIPSVKTSVAFPNCNQSLKGYPLYSNDMSFINYISCVTYHLSKNIRPWNIIRKTSDKKKVILMKQSISDKIKKFLDEFILPMETVVKLVKEKKMYLQKEDKKDQAMEKFNLTKWDTFLPPLVKFSVSTLRNIAPTLYETLLNDLKNRSVNQHEKLNNIYGKIRDHSFYIIEMIENIINGEDFLLITNNGEMITQNACCNMDKLTTYSYFVSKNKNIEKYNKIVKSLSDIKNEILNYSKATTIFIGKDTKIKYPGIINNYSKENIYRTFIKYCKFNTGIKLDDTMMRICKTNNSKFLRSDSIEKKIQTLKDEGVTYTEQDLILLLKQINKNNIINMNYKNDYEGLNMKFSKILEHLSSIETKKIVSNDILEFLNVSSWRYNSETKRNTKDDLYLYLDENVEKLQQNIYKHMKEIGKKDFVMSFLNDFINWIFIGQDIYMTQEDNIGYKIGSYIKNVTVLILNVIPNIIKNQIKIEDVKRPVPKHWKLSDVHVKDVINILKDSKNLFKQFYGIEEFIEILLQIQEDGKHMLMLINNLVFKPELKLENQTISSSIDGDLYKKLMFYFFLTVIDYLYSFTEIQYGEMSQNQIMANQQLKRTVNNFVESIMIMMNNEKRILNMNKETIMKNVSRTSEKEKENIKIMLGELTIEQRKVENLKKKHRIGDWNLGQKRALFEYDKDQYDKERMHIEKMALQEKEIQGQMDDVSEMNMDIFRMNYDENHAIQQRIDEEVYNLGNIAEDGDGGEDDFDLDYGDI</sequence>
<dbReference type="EMBL" id="MN739460">
    <property type="protein sequence ID" value="QHT05824.1"/>
    <property type="molecule type" value="Genomic_DNA"/>
</dbReference>
<protein>
    <submittedName>
        <fullName evidence="1">Uncharacterized protein</fullName>
    </submittedName>
</protein>
<accession>A0A6C0CQ51</accession>
<evidence type="ECO:0000313" key="1">
    <source>
        <dbReference type="EMBL" id="QHT05824.1"/>
    </source>
</evidence>